<dbReference type="PROSITE" id="PS51318">
    <property type="entry name" value="TAT"/>
    <property type="match status" value="1"/>
</dbReference>
<dbReference type="EMBL" id="JAAEDI010000005">
    <property type="protein sequence ID" value="MBR0649043.1"/>
    <property type="molecule type" value="Genomic_DNA"/>
</dbReference>
<keyword evidence="3" id="KW-1185">Reference proteome</keyword>
<protein>
    <submittedName>
        <fullName evidence="2">YceI family protein</fullName>
    </submittedName>
</protein>
<dbReference type="PANTHER" id="PTHR34406">
    <property type="entry name" value="PROTEIN YCEI"/>
    <property type="match status" value="1"/>
</dbReference>
<dbReference type="SUPFAM" id="SSF101874">
    <property type="entry name" value="YceI-like"/>
    <property type="match status" value="1"/>
</dbReference>
<name>A0ABS5EDF6_9PROT</name>
<dbReference type="InterPro" id="IPR006311">
    <property type="entry name" value="TAT_signal"/>
</dbReference>
<sequence length="205" mass="21806">MPHPPLIGRRILAGGAAAAAAQGGFAALSARPAVAAPARYVFDQAGGRLEFTARHLGVLSSTGRFEDFTAELLIEPDSPLTTTVTVTVRTAAIAISYPGALELLRSPEFFDVERYPEARFAGGATGQGTLDRFNLAGNLTIRGITRPYAMQARLLGRRRDAALGADIADFSAEGDMRRSEFGMTAEASSISDVIRLSVRVRLRIA</sequence>
<reference evidence="3" key="1">
    <citation type="journal article" date="2021" name="Syst. Appl. Microbiol.">
        <title>Roseomonas hellenica sp. nov., isolated from roots of wild-growing Alkanna tinctoria.</title>
        <authorList>
            <person name="Rat A."/>
            <person name="Naranjo H.D."/>
            <person name="Lebbe L."/>
            <person name="Cnockaert M."/>
            <person name="Krigas N."/>
            <person name="Grigoriadou K."/>
            <person name="Maloupa E."/>
            <person name="Willems A."/>
        </authorList>
    </citation>
    <scope>NUCLEOTIDE SEQUENCE [LARGE SCALE GENOMIC DNA]</scope>
    <source>
        <strain evidence="3">LMG 31159</strain>
    </source>
</reference>
<dbReference type="PANTHER" id="PTHR34406:SF1">
    <property type="entry name" value="PROTEIN YCEI"/>
    <property type="match status" value="1"/>
</dbReference>
<comment type="caution">
    <text evidence="2">The sequence shown here is derived from an EMBL/GenBank/DDBJ whole genome shotgun (WGS) entry which is preliminary data.</text>
</comment>
<proteinExistence type="predicted"/>
<evidence type="ECO:0000259" key="1">
    <source>
        <dbReference type="SMART" id="SM00867"/>
    </source>
</evidence>
<evidence type="ECO:0000313" key="3">
    <source>
        <dbReference type="Proteomes" id="UP000698752"/>
    </source>
</evidence>
<dbReference type="InterPro" id="IPR007372">
    <property type="entry name" value="Lipid/polyisoprenoid-bd_YceI"/>
</dbReference>
<dbReference type="RefSeq" id="WP_211866708.1">
    <property type="nucleotide sequence ID" value="NZ_JAAEDI010000005.1"/>
</dbReference>
<gene>
    <name evidence="2" type="ORF">GXW78_05170</name>
</gene>
<organism evidence="2 3">
    <name type="scientific">Neoroseomonas terrae</name>
    <dbReference type="NCBI Taxonomy" id="424799"/>
    <lineage>
        <taxon>Bacteria</taxon>
        <taxon>Pseudomonadati</taxon>
        <taxon>Pseudomonadota</taxon>
        <taxon>Alphaproteobacteria</taxon>
        <taxon>Acetobacterales</taxon>
        <taxon>Acetobacteraceae</taxon>
        <taxon>Neoroseomonas</taxon>
    </lineage>
</organism>
<dbReference type="InterPro" id="IPR036761">
    <property type="entry name" value="TTHA0802/YceI-like_sf"/>
</dbReference>
<dbReference type="Gene3D" id="2.40.128.110">
    <property type="entry name" value="Lipid/polyisoprenoid-binding, YceI-like"/>
    <property type="match status" value="1"/>
</dbReference>
<evidence type="ECO:0000313" key="2">
    <source>
        <dbReference type="EMBL" id="MBR0649043.1"/>
    </source>
</evidence>
<dbReference type="Proteomes" id="UP000698752">
    <property type="component" value="Unassembled WGS sequence"/>
</dbReference>
<accession>A0ABS5EDF6</accession>
<feature type="domain" description="Lipid/polyisoprenoid-binding YceI-like" evidence="1">
    <location>
        <begin position="39"/>
        <end position="203"/>
    </location>
</feature>
<dbReference type="Pfam" id="PF04264">
    <property type="entry name" value="YceI"/>
    <property type="match status" value="1"/>
</dbReference>
<dbReference type="SMART" id="SM00867">
    <property type="entry name" value="YceI"/>
    <property type="match status" value="1"/>
</dbReference>